<name>A0ACD3A8J0_9AGAR</name>
<dbReference type="Proteomes" id="UP000308600">
    <property type="component" value="Unassembled WGS sequence"/>
</dbReference>
<organism evidence="1 2">
    <name type="scientific">Pluteus cervinus</name>
    <dbReference type="NCBI Taxonomy" id="181527"/>
    <lineage>
        <taxon>Eukaryota</taxon>
        <taxon>Fungi</taxon>
        <taxon>Dikarya</taxon>
        <taxon>Basidiomycota</taxon>
        <taxon>Agaricomycotina</taxon>
        <taxon>Agaricomycetes</taxon>
        <taxon>Agaricomycetidae</taxon>
        <taxon>Agaricales</taxon>
        <taxon>Pluteineae</taxon>
        <taxon>Pluteaceae</taxon>
        <taxon>Pluteus</taxon>
    </lineage>
</organism>
<proteinExistence type="predicted"/>
<keyword evidence="2" id="KW-1185">Reference proteome</keyword>
<accession>A0ACD3A8J0</accession>
<gene>
    <name evidence="1" type="ORF">BDN72DRAFT_903736</name>
</gene>
<protein>
    <submittedName>
        <fullName evidence="1">Uncharacterized protein</fullName>
    </submittedName>
</protein>
<dbReference type="EMBL" id="ML208624">
    <property type="protein sequence ID" value="TFK61856.1"/>
    <property type="molecule type" value="Genomic_DNA"/>
</dbReference>
<sequence length="142" mass="15507">MSHFTKLFCLLTLAISASAGLIARDTSSAPPRRYDQVFSGSTFDPNDPLVRDAAIEGDGYLTFTITEGLAACWDFCDSTDGCIFVNRYFEYRDPNLPQPAVKCSAYSQVHGAEDKTNFGGQILDPRLGPTFIQASFGYAAEI</sequence>
<evidence type="ECO:0000313" key="2">
    <source>
        <dbReference type="Proteomes" id="UP000308600"/>
    </source>
</evidence>
<reference evidence="1 2" key="1">
    <citation type="journal article" date="2019" name="Nat. Ecol. Evol.">
        <title>Megaphylogeny resolves global patterns of mushroom evolution.</title>
        <authorList>
            <person name="Varga T."/>
            <person name="Krizsan K."/>
            <person name="Foldi C."/>
            <person name="Dima B."/>
            <person name="Sanchez-Garcia M."/>
            <person name="Sanchez-Ramirez S."/>
            <person name="Szollosi G.J."/>
            <person name="Szarkandi J.G."/>
            <person name="Papp V."/>
            <person name="Albert L."/>
            <person name="Andreopoulos W."/>
            <person name="Angelini C."/>
            <person name="Antonin V."/>
            <person name="Barry K.W."/>
            <person name="Bougher N.L."/>
            <person name="Buchanan P."/>
            <person name="Buyck B."/>
            <person name="Bense V."/>
            <person name="Catcheside P."/>
            <person name="Chovatia M."/>
            <person name="Cooper J."/>
            <person name="Damon W."/>
            <person name="Desjardin D."/>
            <person name="Finy P."/>
            <person name="Geml J."/>
            <person name="Haridas S."/>
            <person name="Hughes K."/>
            <person name="Justo A."/>
            <person name="Karasinski D."/>
            <person name="Kautmanova I."/>
            <person name="Kiss B."/>
            <person name="Kocsube S."/>
            <person name="Kotiranta H."/>
            <person name="LaButti K.M."/>
            <person name="Lechner B.E."/>
            <person name="Liimatainen K."/>
            <person name="Lipzen A."/>
            <person name="Lukacs Z."/>
            <person name="Mihaltcheva S."/>
            <person name="Morgado L.N."/>
            <person name="Niskanen T."/>
            <person name="Noordeloos M.E."/>
            <person name="Ohm R.A."/>
            <person name="Ortiz-Santana B."/>
            <person name="Ovrebo C."/>
            <person name="Racz N."/>
            <person name="Riley R."/>
            <person name="Savchenko A."/>
            <person name="Shiryaev A."/>
            <person name="Soop K."/>
            <person name="Spirin V."/>
            <person name="Szebenyi C."/>
            <person name="Tomsovsky M."/>
            <person name="Tulloss R.E."/>
            <person name="Uehling J."/>
            <person name="Grigoriev I.V."/>
            <person name="Vagvolgyi C."/>
            <person name="Papp T."/>
            <person name="Martin F.M."/>
            <person name="Miettinen O."/>
            <person name="Hibbett D.S."/>
            <person name="Nagy L.G."/>
        </authorList>
    </citation>
    <scope>NUCLEOTIDE SEQUENCE [LARGE SCALE GENOMIC DNA]</scope>
    <source>
        <strain evidence="1 2">NL-1719</strain>
    </source>
</reference>
<evidence type="ECO:0000313" key="1">
    <source>
        <dbReference type="EMBL" id="TFK61856.1"/>
    </source>
</evidence>